<sequence>MTGAVPSLKDFARVWLKIGVTSFGGPAAHIALMHRVLVDEQKWLTERQYLNALSFCMLLPGPEAMQLAAWSGWRLHGLRGGLIAGLSFILPGAAVVLVLAALYGAFGAAPLVQALFLGIKAAVIVIVVQALANISRRALKRPDQWALAGLAFLAIFFLGVPFPVIILCAAVYGYLTSTGPVGELQAPDPLSFRNTARTAATWLAIWLVPLGALWLALGGDSILVQIGVLFSKLAVVTFGGAYAVLAYLSQEVAIQREWLTANEMIDALGLAETTPGPLILVTEFVAYLAGNKAGGALMGVTAAIVGLWMTFAPCFLWVFTGAPFIDRLEHAPKLRGALSAITASVVGVILNLALWFALHASFANVERETLGFLQAWVPDLTTFDWRMAALAGIAAVLILKLKWGLGRVLPAMAALGWLVSLAG</sequence>
<keyword evidence="5 7" id="KW-1133">Transmembrane helix</keyword>
<evidence type="ECO:0000256" key="2">
    <source>
        <dbReference type="ARBA" id="ARBA00005262"/>
    </source>
</evidence>
<evidence type="ECO:0000256" key="6">
    <source>
        <dbReference type="ARBA" id="ARBA00023136"/>
    </source>
</evidence>
<dbReference type="GO" id="GO:0015109">
    <property type="term" value="F:chromate transmembrane transporter activity"/>
    <property type="evidence" value="ECO:0007669"/>
    <property type="project" value="InterPro"/>
</dbReference>
<feature type="transmembrane region" description="Helical" evidence="7">
    <location>
        <begin position="337"/>
        <end position="358"/>
    </location>
</feature>
<dbReference type="Pfam" id="PF02417">
    <property type="entry name" value="Chromate_transp"/>
    <property type="match status" value="2"/>
</dbReference>
<name>A0A916TKV8_9HYPH</name>
<dbReference type="InterPro" id="IPR003370">
    <property type="entry name" value="Chromate_transpt"/>
</dbReference>
<reference evidence="8" key="2">
    <citation type="submission" date="2020-09" db="EMBL/GenBank/DDBJ databases">
        <authorList>
            <person name="Sun Q."/>
            <person name="Zhou Y."/>
        </authorList>
    </citation>
    <scope>NUCLEOTIDE SEQUENCE</scope>
    <source>
        <strain evidence="8">CGMCC 1.12426</strain>
    </source>
</reference>
<feature type="transmembrane region" description="Helical" evidence="7">
    <location>
        <begin position="195"/>
        <end position="217"/>
    </location>
</feature>
<dbReference type="OrthoDB" id="8969999at2"/>
<protein>
    <submittedName>
        <fullName evidence="8">Chromate transporter</fullName>
    </submittedName>
</protein>
<dbReference type="RefSeq" id="WP_150496634.1">
    <property type="nucleotide sequence ID" value="NZ_BMFA01000007.1"/>
</dbReference>
<gene>
    <name evidence="8" type="ORF">GCM10011316_24810</name>
</gene>
<keyword evidence="3" id="KW-1003">Cell membrane</keyword>
<evidence type="ECO:0000256" key="3">
    <source>
        <dbReference type="ARBA" id="ARBA00022475"/>
    </source>
</evidence>
<dbReference type="EMBL" id="BMFA01000007">
    <property type="protein sequence ID" value="GGB51824.1"/>
    <property type="molecule type" value="Genomic_DNA"/>
</dbReference>
<organism evidence="8 9">
    <name type="scientific">Roseibium aquae</name>
    <dbReference type="NCBI Taxonomy" id="1323746"/>
    <lineage>
        <taxon>Bacteria</taxon>
        <taxon>Pseudomonadati</taxon>
        <taxon>Pseudomonadota</taxon>
        <taxon>Alphaproteobacteria</taxon>
        <taxon>Hyphomicrobiales</taxon>
        <taxon>Stappiaceae</taxon>
        <taxon>Roseibium</taxon>
    </lineage>
</organism>
<evidence type="ECO:0000313" key="8">
    <source>
        <dbReference type="EMBL" id="GGB51824.1"/>
    </source>
</evidence>
<evidence type="ECO:0000256" key="1">
    <source>
        <dbReference type="ARBA" id="ARBA00004651"/>
    </source>
</evidence>
<feature type="transmembrane region" description="Helical" evidence="7">
    <location>
        <begin position="112"/>
        <end position="134"/>
    </location>
</feature>
<feature type="transmembrane region" description="Helical" evidence="7">
    <location>
        <begin position="229"/>
        <end position="248"/>
    </location>
</feature>
<keyword evidence="6 7" id="KW-0472">Membrane</keyword>
<feature type="transmembrane region" description="Helical" evidence="7">
    <location>
        <begin position="146"/>
        <end position="175"/>
    </location>
</feature>
<accession>A0A916TKV8</accession>
<evidence type="ECO:0000313" key="9">
    <source>
        <dbReference type="Proteomes" id="UP000605148"/>
    </source>
</evidence>
<comment type="similarity">
    <text evidence="2">Belongs to the chromate ion transporter (CHR) (TC 2.A.51) family.</text>
</comment>
<evidence type="ECO:0000256" key="4">
    <source>
        <dbReference type="ARBA" id="ARBA00022692"/>
    </source>
</evidence>
<dbReference type="PANTHER" id="PTHR33567:SF3">
    <property type="entry name" value="CHROMATE ION TRANSPORTER (EUROFUNG)"/>
    <property type="match status" value="1"/>
</dbReference>
<keyword evidence="9" id="KW-1185">Reference proteome</keyword>
<comment type="subcellular location">
    <subcellularLocation>
        <location evidence="1">Cell membrane</location>
        <topology evidence="1">Multi-pass membrane protein</topology>
    </subcellularLocation>
</comment>
<dbReference type="GO" id="GO:0005886">
    <property type="term" value="C:plasma membrane"/>
    <property type="evidence" value="ECO:0007669"/>
    <property type="project" value="UniProtKB-SubCell"/>
</dbReference>
<reference evidence="8" key="1">
    <citation type="journal article" date="2014" name="Int. J. Syst. Evol. Microbiol.">
        <title>Complete genome sequence of Corynebacterium casei LMG S-19264T (=DSM 44701T), isolated from a smear-ripened cheese.</title>
        <authorList>
            <consortium name="US DOE Joint Genome Institute (JGI-PGF)"/>
            <person name="Walter F."/>
            <person name="Albersmeier A."/>
            <person name="Kalinowski J."/>
            <person name="Ruckert C."/>
        </authorList>
    </citation>
    <scope>NUCLEOTIDE SEQUENCE</scope>
    <source>
        <strain evidence="8">CGMCC 1.12426</strain>
    </source>
</reference>
<dbReference type="NCBIfam" id="TIGR00937">
    <property type="entry name" value="2A51"/>
    <property type="match status" value="1"/>
</dbReference>
<evidence type="ECO:0000256" key="5">
    <source>
        <dbReference type="ARBA" id="ARBA00022989"/>
    </source>
</evidence>
<feature type="transmembrane region" description="Helical" evidence="7">
    <location>
        <begin position="82"/>
        <end position="106"/>
    </location>
</feature>
<keyword evidence="4 7" id="KW-0812">Transmembrane</keyword>
<dbReference type="PANTHER" id="PTHR33567">
    <property type="entry name" value="CHROMATE ION TRANSPORTER (EUROFUNG)"/>
    <property type="match status" value="1"/>
</dbReference>
<proteinExistence type="inferred from homology"/>
<comment type="caution">
    <text evidence="8">The sequence shown here is derived from an EMBL/GenBank/DDBJ whole genome shotgun (WGS) entry which is preliminary data.</text>
</comment>
<evidence type="ECO:0000256" key="7">
    <source>
        <dbReference type="SAM" id="Phobius"/>
    </source>
</evidence>
<dbReference type="PIRSF" id="PIRSF004810">
    <property type="entry name" value="ChrA"/>
    <property type="match status" value="1"/>
</dbReference>
<dbReference type="InterPro" id="IPR014047">
    <property type="entry name" value="Chr_Tranpt_l_chain"/>
</dbReference>
<dbReference type="AlphaFoldDB" id="A0A916TKV8"/>
<feature type="transmembrane region" description="Helical" evidence="7">
    <location>
        <begin position="296"/>
        <end position="325"/>
    </location>
</feature>
<dbReference type="Proteomes" id="UP000605148">
    <property type="component" value="Unassembled WGS sequence"/>
</dbReference>